<dbReference type="EMBL" id="MTHB01000287">
    <property type="protein sequence ID" value="OXC72023.1"/>
    <property type="molecule type" value="Genomic_DNA"/>
</dbReference>
<proteinExistence type="predicted"/>
<dbReference type="AlphaFoldDB" id="A0A226WLN8"/>
<evidence type="ECO:0000313" key="1">
    <source>
        <dbReference type="EMBL" id="OXC72023.1"/>
    </source>
</evidence>
<dbReference type="Proteomes" id="UP000214720">
    <property type="component" value="Unassembled WGS sequence"/>
</dbReference>
<gene>
    <name evidence="1" type="ORF">BSU04_44020</name>
</gene>
<evidence type="ECO:0000313" key="2">
    <source>
        <dbReference type="Proteomes" id="UP000214720"/>
    </source>
</evidence>
<organism evidence="1 2">
    <name type="scientific">Caballeronia sordidicola</name>
    <name type="common">Burkholderia sordidicola</name>
    <dbReference type="NCBI Taxonomy" id="196367"/>
    <lineage>
        <taxon>Bacteria</taxon>
        <taxon>Pseudomonadati</taxon>
        <taxon>Pseudomonadota</taxon>
        <taxon>Betaproteobacteria</taxon>
        <taxon>Burkholderiales</taxon>
        <taxon>Burkholderiaceae</taxon>
        <taxon>Caballeronia</taxon>
    </lineage>
</organism>
<name>A0A226WLN8_CABSO</name>
<accession>A0A226WLN8</accession>
<comment type="caution">
    <text evidence="1">The sequence shown here is derived from an EMBL/GenBank/DDBJ whole genome shotgun (WGS) entry which is preliminary data.</text>
</comment>
<sequence length="52" mass="5243">MLDLDAGGSADLLRAPTDAFAQRFGESGWTATISMSGVATIILSGSPESKAA</sequence>
<reference evidence="2" key="1">
    <citation type="submission" date="2017-01" db="EMBL/GenBank/DDBJ databases">
        <title>Genome Analysis of Deinococcus marmoris KOPRI26562.</title>
        <authorList>
            <person name="Kim J.H."/>
            <person name="Oh H.-M."/>
        </authorList>
    </citation>
    <scope>NUCLEOTIDE SEQUENCE [LARGE SCALE GENOMIC DNA]</scope>
    <source>
        <strain evidence="2">PAMC 26633</strain>
    </source>
</reference>
<protein>
    <submittedName>
        <fullName evidence="1">Uncharacterized protein</fullName>
    </submittedName>
</protein>